<protein>
    <submittedName>
        <fullName evidence="3">NADH-quinone oxidoreductase subunit C</fullName>
    </submittedName>
</protein>
<dbReference type="SUPFAM" id="SSF143243">
    <property type="entry name" value="Nqo5-like"/>
    <property type="match status" value="1"/>
</dbReference>
<dbReference type="InterPro" id="IPR001268">
    <property type="entry name" value="NADH_UbQ_OxRdtase_30kDa_su"/>
</dbReference>
<feature type="domain" description="NADH:ubiquinone oxidoreductase 30kDa subunit" evidence="2">
    <location>
        <begin position="32"/>
        <end position="149"/>
    </location>
</feature>
<dbReference type="GO" id="GO:0008137">
    <property type="term" value="F:NADH dehydrogenase (ubiquinone) activity"/>
    <property type="evidence" value="ECO:0007669"/>
    <property type="project" value="InterPro"/>
</dbReference>
<dbReference type="Proteomes" id="UP000885779">
    <property type="component" value="Unassembled WGS sequence"/>
</dbReference>
<comment type="similarity">
    <text evidence="1">Belongs to the complex I 30 kDa subunit family.</text>
</comment>
<gene>
    <name evidence="3" type="ORF">ENK44_02715</name>
</gene>
<name>A0A7V4TYP1_CALAY</name>
<dbReference type="Pfam" id="PF00329">
    <property type="entry name" value="Complex1_30kDa"/>
    <property type="match status" value="1"/>
</dbReference>
<organism evidence="3">
    <name type="scientific">Caldithrix abyssi</name>
    <dbReference type="NCBI Taxonomy" id="187145"/>
    <lineage>
        <taxon>Bacteria</taxon>
        <taxon>Pseudomonadati</taxon>
        <taxon>Calditrichota</taxon>
        <taxon>Calditrichia</taxon>
        <taxon>Calditrichales</taxon>
        <taxon>Calditrichaceae</taxon>
        <taxon>Caldithrix</taxon>
    </lineage>
</organism>
<dbReference type="InterPro" id="IPR037232">
    <property type="entry name" value="NADH_quin_OxRdtase_su_C/D-like"/>
</dbReference>
<dbReference type="AlphaFoldDB" id="A0A7V4TYP1"/>
<comment type="caution">
    <text evidence="3">The sequence shown here is derived from an EMBL/GenBank/DDBJ whole genome shotgun (WGS) entry which is preliminary data.</text>
</comment>
<sequence length="189" mass="22809">MNHEEHIINTIHTTFKSAEAEIQRKGRLLIRLRSDLLPAFVSYLKNYLDFNHLVMISCVDWMEDNQFELVYHLYSYAQKVHAMVKVRLNRSQPQAQTILPFWDQAGTYEREIHEMYGVYFEGHPDLSEFILEDWDDIPPMRRDFKTREFVNENYEWRKGREDAQDVRRTISERYDEKLPQFNNDDKANG</sequence>
<accession>A0A7V4TYP1</accession>
<evidence type="ECO:0000259" key="2">
    <source>
        <dbReference type="Pfam" id="PF00329"/>
    </source>
</evidence>
<dbReference type="EMBL" id="DRQG01000023">
    <property type="protein sequence ID" value="HGY54593.1"/>
    <property type="molecule type" value="Genomic_DNA"/>
</dbReference>
<dbReference type="PANTHER" id="PTHR10884:SF14">
    <property type="entry name" value="NADH DEHYDROGENASE [UBIQUINONE] IRON-SULFUR PROTEIN 3, MITOCHONDRIAL"/>
    <property type="match status" value="1"/>
</dbReference>
<evidence type="ECO:0000256" key="1">
    <source>
        <dbReference type="ARBA" id="ARBA00007569"/>
    </source>
</evidence>
<reference evidence="3" key="1">
    <citation type="journal article" date="2020" name="mSystems">
        <title>Genome- and Community-Level Interaction Insights into Carbon Utilization and Element Cycling Functions of Hydrothermarchaeota in Hydrothermal Sediment.</title>
        <authorList>
            <person name="Zhou Z."/>
            <person name="Liu Y."/>
            <person name="Xu W."/>
            <person name="Pan J."/>
            <person name="Luo Z.H."/>
            <person name="Li M."/>
        </authorList>
    </citation>
    <scope>NUCLEOTIDE SEQUENCE [LARGE SCALE GENOMIC DNA]</scope>
    <source>
        <strain evidence="3">HyVt-577</strain>
    </source>
</reference>
<dbReference type="PANTHER" id="PTHR10884">
    <property type="entry name" value="NADH DEHYDROGENASE UBIQUINONE IRON-SULFUR PROTEIN 3"/>
    <property type="match status" value="1"/>
</dbReference>
<dbReference type="Gene3D" id="3.30.460.80">
    <property type="entry name" value="NADH:ubiquinone oxidoreductase, 30kDa subunit"/>
    <property type="match status" value="1"/>
</dbReference>
<evidence type="ECO:0000313" key="3">
    <source>
        <dbReference type="EMBL" id="HGY54593.1"/>
    </source>
</evidence>
<proteinExistence type="inferred from homology"/>